<evidence type="ECO:0000256" key="2">
    <source>
        <dbReference type="ARBA" id="ARBA00006379"/>
    </source>
</evidence>
<feature type="coiled-coil region" evidence="12">
    <location>
        <begin position="29"/>
        <end position="123"/>
    </location>
</feature>
<feature type="domain" description="Chromosome segregation protein Spc25 C-terminal" evidence="13">
    <location>
        <begin position="156"/>
        <end position="227"/>
    </location>
</feature>
<dbReference type="FunFam" id="3.30.457.50:FF:000001">
    <property type="entry name" value="Probable kinetochore protein spc25"/>
    <property type="match status" value="1"/>
</dbReference>
<evidence type="ECO:0000259" key="13">
    <source>
        <dbReference type="Pfam" id="PF08234"/>
    </source>
</evidence>
<evidence type="ECO:0000256" key="3">
    <source>
        <dbReference type="ARBA" id="ARBA00011562"/>
    </source>
</evidence>
<evidence type="ECO:0000313" key="15">
    <source>
        <dbReference type="Proteomes" id="UP000256601"/>
    </source>
</evidence>
<evidence type="ECO:0000313" key="14">
    <source>
        <dbReference type="EMBL" id="RDW22625.1"/>
    </source>
</evidence>
<organism evidence="14 15">
    <name type="scientific">Yarrowia lipolytica</name>
    <name type="common">Candida lipolytica</name>
    <dbReference type="NCBI Taxonomy" id="4952"/>
    <lineage>
        <taxon>Eukaryota</taxon>
        <taxon>Fungi</taxon>
        <taxon>Dikarya</taxon>
        <taxon>Ascomycota</taxon>
        <taxon>Saccharomycotina</taxon>
        <taxon>Dipodascomycetes</taxon>
        <taxon>Dipodascales</taxon>
        <taxon>Dipodascales incertae sedis</taxon>
        <taxon>Yarrowia</taxon>
    </lineage>
</organism>
<dbReference type="InterPro" id="IPR013255">
    <property type="entry name" value="Spc25_C"/>
</dbReference>
<proteinExistence type="inferred from homology"/>
<sequence length="232" mass="27063">MTTLPTLPPLPEDIVTGMEELKIVMSAALERQRSQLVQSRQDVNRVLKELEEESKGVSLEIESHMARQHDLRLQISELDKQIEDSKGTIVEYSRRRSELESKVEAAQRACDEGRQRLEEQQSLRRRQVQHVMEQSVRNVPELMYMEDLLGMKIEAVQDDQLRFVFVKLDPNDYAREFAFVLDMADVNYRVEQLEPTLDLSVVDRVVGKLNSSRNFPQFLKEIRQAFKDAIME</sequence>
<evidence type="ECO:0000256" key="12">
    <source>
        <dbReference type="SAM" id="Coils"/>
    </source>
</evidence>
<comment type="subunit">
    <text evidence="3">Component of the NDC80 complex, which consists of NDC80, NUF2, SPC24 and SPC25.</text>
</comment>
<dbReference type="VEuPathDB" id="FungiDB:YALI1_A15846g"/>
<evidence type="ECO:0000256" key="8">
    <source>
        <dbReference type="ARBA" id="ARBA00023054"/>
    </source>
</evidence>
<keyword evidence="5 11" id="KW-0132">Cell division</keyword>
<keyword evidence="7 11" id="KW-0995">Kinetochore</keyword>
<gene>
    <name evidence="14" type="ORF">B0I71DRAFT_23905</name>
</gene>
<name>A0A371BX13_YARLL</name>
<dbReference type="GO" id="GO:0005634">
    <property type="term" value="C:nucleus"/>
    <property type="evidence" value="ECO:0007669"/>
    <property type="project" value="UniProtKB-SubCell"/>
</dbReference>
<dbReference type="Proteomes" id="UP000256601">
    <property type="component" value="Unassembled WGS sequence"/>
</dbReference>
<dbReference type="Pfam" id="PF08234">
    <property type="entry name" value="Spindle_Spc25"/>
    <property type="match status" value="1"/>
</dbReference>
<evidence type="ECO:0000256" key="9">
    <source>
        <dbReference type="ARBA" id="ARBA00023306"/>
    </source>
</evidence>
<reference evidence="14 15" key="1">
    <citation type="submission" date="2018-07" db="EMBL/GenBank/DDBJ databases">
        <title>Draft Genome Assemblies for Five Robust Yarrowia lipolytica Strains Exhibiting High Lipid Production and Pentose Sugar Utilization and Sugar Alcohol Secretion from Undetoxified Lignocellulosic Biomass Hydrolysates.</title>
        <authorList>
            <consortium name="DOE Joint Genome Institute"/>
            <person name="Walker C."/>
            <person name="Ryu S."/>
            <person name="Na H."/>
            <person name="Zane M."/>
            <person name="LaButti K."/>
            <person name="Lipzen A."/>
            <person name="Haridas S."/>
            <person name="Barry K."/>
            <person name="Grigoriev I.V."/>
            <person name="Quarterman J."/>
            <person name="Slininger P."/>
            <person name="Dien B."/>
            <person name="Trinh C.T."/>
        </authorList>
    </citation>
    <scope>NUCLEOTIDE SEQUENCE [LARGE SCALE GENOMIC DNA]</scope>
    <source>
        <strain evidence="14 15">YB392</strain>
    </source>
</reference>
<keyword evidence="11" id="KW-0539">Nucleus</keyword>
<evidence type="ECO:0000256" key="5">
    <source>
        <dbReference type="ARBA" id="ARBA00022618"/>
    </source>
</evidence>
<dbReference type="EMBL" id="KZ859189">
    <property type="protein sequence ID" value="RDW22625.1"/>
    <property type="molecule type" value="Genomic_DNA"/>
</dbReference>
<dbReference type="CDD" id="cd23784">
    <property type="entry name" value="RWD_Spc25"/>
    <property type="match status" value="1"/>
</dbReference>
<keyword evidence="10 11" id="KW-0137">Centromere</keyword>
<dbReference type="VEuPathDB" id="FungiDB:YALI0_A15884g"/>
<dbReference type="GO" id="GO:0051301">
    <property type="term" value="P:cell division"/>
    <property type="evidence" value="ECO:0007669"/>
    <property type="project" value="UniProtKB-UniRule"/>
</dbReference>
<evidence type="ECO:0000256" key="4">
    <source>
        <dbReference type="ARBA" id="ARBA00022454"/>
    </source>
</evidence>
<protein>
    <recommendedName>
        <fullName evidence="11">Kinetochore protein SPC25</fullName>
    </recommendedName>
</protein>
<comment type="subcellular location">
    <subcellularLocation>
        <location evidence="11">Nucleus</location>
    </subcellularLocation>
    <subcellularLocation>
        <location evidence="11">Chromosome</location>
        <location evidence="11">Centromere</location>
        <location evidence="11">Kinetochore</location>
    </subcellularLocation>
</comment>
<dbReference type="GO" id="GO:0007059">
    <property type="term" value="P:chromosome segregation"/>
    <property type="evidence" value="ECO:0007669"/>
    <property type="project" value="InterPro"/>
</dbReference>
<dbReference type="Gene3D" id="3.30.457.50">
    <property type="entry name" value="Chromosome segregation protein Spc25"/>
    <property type="match status" value="1"/>
</dbReference>
<comment type="similarity">
    <text evidence="2 11">Belongs to the SPC25 family.</text>
</comment>
<comment type="function">
    <text evidence="1 11">Acts as a component of the essential kinetochore-associated NDC80 complex, which is required for chromosome segregation and spindle checkpoint activity.</text>
</comment>
<accession>A0A371BX13</accession>
<dbReference type="PANTHER" id="PTHR14281">
    <property type="entry name" value="KINETOCHORE PROTEIN SPC25-RELATED"/>
    <property type="match status" value="1"/>
</dbReference>
<keyword evidence="4 11" id="KW-0158">Chromosome</keyword>
<dbReference type="GO" id="GO:0031262">
    <property type="term" value="C:Ndc80 complex"/>
    <property type="evidence" value="ECO:0007669"/>
    <property type="project" value="InterPro"/>
</dbReference>
<evidence type="ECO:0000256" key="7">
    <source>
        <dbReference type="ARBA" id="ARBA00022838"/>
    </source>
</evidence>
<dbReference type="AlphaFoldDB" id="A0A371BX13"/>
<dbReference type="SMR" id="A0A371BX13"/>
<dbReference type="OMA" id="FRMNLAD"/>
<keyword evidence="8 12" id="KW-0175">Coiled coil</keyword>
<evidence type="ECO:0000256" key="10">
    <source>
        <dbReference type="ARBA" id="ARBA00023328"/>
    </source>
</evidence>
<evidence type="ECO:0000256" key="6">
    <source>
        <dbReference type="ARBA" id="ARBA00022776"/>
    </source>
</evidence>
<dbReference type="PANTHER" id="PTHR14281:SF0">
    <property type="entry name" value="KINETOCHORE PROTEIN SPC25"/>
    <property type="match status" value="1"/>
</dbReference>
<dbReference type="InterPro" id="IPR045143">
    <property type="entry name" value="Spc25"/>
</dbReference>
<keyword evidence="6 11" id="KW-0498">Mitosis</keyword>
<evidence type="ECO:0000256" key="11">
    <source>
        <dbReference type="RuleBase" id="RU367150"/>
    </source>
</evidence>
<keyword evidence="9 11" id="KW-0131">Cell cycle</keyword>
<evidence type="ECO:0000256" key="1">
    <source>
        <dbReference type="ARBA" id="ARBA00002772"/>
    </source>
</evidence>